<dbReference type="Proteomes" id="UP000789901">
    <property type="component" value="Unassembled WGS sequence"/>
</dbReference>
<dbReference type="PANTHER" id="PTHR46481:SF10">
    <property type="entry name" value="ZINC FINGER BED DOMAIN-CONTAINING PROTEIN 39"/>
    <property type="match status" value="1"/>
</dbReference>
<evidence type="ECO:0000256" key="5">
    <source>
        <dbReference type="ARBA" id="ARBA00023242"/>
    </source>
</evidence>
<protein>
    <submittedName>
        <fullName evidence="7">10336_t:CDS:1</fullName>
    </submittedName>
</protein>
<organism evidence="7 8">
    <name type="scientific">Gigaspora margarita</name>
    <dbReference type="NCBI Taxonomy" id="4874"/>
    <lineage>
        <taxon>Eukaryota</taxon>
        <taxon>Fungi</taxon>
        <taxon>Fungi incertae sedis</taxon>
        <taxon>Mucoromycota</taxon>
        <taxon>Glomeromycotina</taxon>
        <taxon>Glomeromycetes</taxon>
        <taxon>Diversisporales</taxon>
        <taxon>Gigasporaceae</taxon>
        <taxon>Gigaspora</taxon>
    </lineage>
</organism>
<dbReference type="PANTHER" id="PTHR46481">
    <property type="entry name" value="ZINC FINGER BED DOMAIN-CONTAINING PROTEIN 4"/>
    <property type="match status" value="1"/>
</dbReference>
<evidence type="ECO:0000256" key="2">
    <source>
        <dbReference type="ARBA" id="ARBA00022723"/>
    </source>
</evidence>
<dbReference type="InterPro" id="IPR007021">
    <property type="entry name" value="DUF659"/>
</dbReference>
<evidence type="ECO:0000256" key="1">
    <source>
        <dbReference type="ARBA" id="ARBA00004123"/>
    </source>
</evidence>
<evidence type="ECO:0000313" key="8">
    <source>
        <dbReference type="Proteomes" id="UP000789901"/>
    </source>
</evidence>
<dbReference type="InterPro" id="IPR012337">
    <property type="entry name" value="RNaseH-like_sf"/>
</dbReference>
<proteinExistence type="predicted"/>
<sequence length="273" mass="30861">MSINKPSSLQLPEITNSSVKCKAEKDKDSRPKMLIWDDYNEGKDDSMGILEQSVIIVTRPGYTPPYKDTLSGSMLDTLNGWTSPKGNSVYNYIITTPSYREYLYTIEDYSEDRQTENLIANKISDIIEKIGSHHFVAVVMDNGSNIHVAQQSINHNYSHILSVRCIAHALNLLSADLVKNTSIKEILKQANMLVSFIQKSYLASQVLQDTISSMNIRDRSLETYCETRWASIYDMANSIIHVRPAIDKSLRTNYTHLQELAKTMFAIVPSQAS</sequence>
<dbReference type="Pfam" id="PF04937">
    <property type="entry name" value="DUF659"/>
    <property type="match status" value="1"/>
</dbReference>
<accession>A0ABN7VMR5</accession>
<evidence type="ECO:0000256" key="3">
    <source>
        <dbReference type="ARBA" id="ARBA00022771"/>
    </source>
</evidence>
<keyword evidence="5" id="KW-0539">Nucleus</keyword>
<dbReference type="SUPFAM" id="SSF53098">
    <property type="entry name" value="Ribonuclease H-like"/>
    <property type="match status" value="1"/>
</dbReference>
<keyword evidence="3" id="KW-0863">Zinc-finger</keyword>
<keyword evidence="2" id="KW-0479">Metal-binding</keyword>
<name>A0ABN7VMR5_GIGMA</name>
<keyword evidence="4" id="KW-0862">Zinc</keyword>
<evidence type="ECO:0000259" key="6">
    <source>
        <dbReference type="Pfam" id="PF04937"/>
    </source>
</evidence>
<evidence type="ECO:0000256" key="4">
    <source>
        <dbReference type="ARBA" id="ARBA00022833"/>
    </source>
</evidence>
<dbReference type="EMBL" id="CAJVQB010017952">
    <property type="protein sequence ID" value="CAG8786045.1"/>
    <property type="molecule type" value="Genomic_DNA"/>
</dbReference>
<gene>
    <name evidence="7" type="ORF">GMARGA_LOCUS20457</name>
</gene>
<comment type="caution">
    <text evidence="7">The sequence shown here is derived from an EMBL/GenBank/DDBJ whole genome shotgun (WGS) entry which is preliminary data.</text>
</comment>
<feature type="domain" description="DUF659" evidence="6">
    <location>
        <begin position="78"/>
        <end position="192"/>
    </location>
</feature>
<keyword evidence="8" id="KW-1185">Reference proteome</keyword>
<comment type="subcellular location">
    <subcellularLocation>
        <location evidence="1">Nucleus</location>
    </subcellularLocation>
</comment>
<feature type="non-terminal residue" evidence="7">
    <location>
        <position position="273"/>
    </location>
</feature>
<evidence type="ECO:0000313" key="7">
    <source>
        <dbReference type="EMBL" id="CAG8786045.1"/>
    </source>
</evidence>
<dbReference type="InterPro" id="IPR052035">
    <property type="entry name" value="ZnF_BED_domain_contain"/>
</dbReference>
<reference evidence="7 8" key="1">
    <citation type="submission" date="2021-06" db="EMBL/GenBank/DDBJ databases">
        <authorList>
            <person name="Kallberg Y."/>
            <person name="Tangrot J."/>
            <person name="Rosling A."/>
        </authorList>
    </citation>
    <scope>NUCLEOTIDE SEQUENCE [LARGE SCALE GENOMIC DNA]</scope>
    <source>
        <strain evidence="7 8">120-4 pot B 10/14</strain>
    </source>
</reference>